<keyword evidence="9 11" id="KW-0030">Aminoacyl-tRNA synthetase</keyword>
<gene>
    <name evidence="11 13" type="primary">glyS</name>
    <name evidence="13" type="ORF">PMARG_ME00015</name>
</gene>
<dbReference type="PANTHER" id="PTHR30075">
    <property type="entry name" value="GLYCYL-TRNA SYNTHETASE"/>
    <property type="match status" value="1"/>
</dbReference>
<accession>A0A143WPH8</accession>
<dbReference type="STRING" id="1778264.PMARG_ME00015"/>
<evidence type="ECO:0000259" key="12">
    <source>
        <dbReference type="Pfam" id="PF05746"/>
    </source>
</evidence>
<comment type="similarity">
    <text evidence="2 11">Belongs to the class-II aminoacyl-tRNA synthetase family.</text>
</comment>
<evidence type="ECO:0000313" key="14">
    <source>
        <dbReference type="Proteomes" id="UP000095697"/>
    </source>
</evidence>
<dbReference type="AlphaFoldDB" id="A0A143WPH8"/>
<dbReference type="EMBL" id="LN999831">
    <property type="protein sequence ID" value="CUX95638.1"/>
    <property type="molecule type" value="Genomic_DNA"/>
</dbReference>
<keyword evidence="7 11" id="KW-0067">ATP-binding</keyword>
<evidence type="ECO:0000313" key="13">
    <source>
        <dbReference type="EMBL" id="CUX95638.1"/>
    </source>
</evidence>
<dbReference type="NCBIfam" id="TIGR00211">
    <property type="entry name" value="glyS"/>
    <property type="match status" value="1"/>
</dbReference>
<name>A0A143WPH8_9ENTR</name>
<evidence type="ECO:0000256" key="4">
    <source>
        <dbReference type="ARBA" id="ARBA00022490"/>
    </source>
</evidence>
<keyword evidence="14" id="KW-1185">Reference proteome</keyword>
<evidence type="ECO:0000256" key="7">
    <source>
        <dbReference type="ARBA" id="ARBA00022840"/>
    </source>
</evidence>
<dbReference type="Pfam" id="PF02092">
    <property type="entry name" value="tRNA_synt_2f"/>
    <property type="match status" value="1"/>
</dbReference>
<keyword evidence="8 11" id="KW-0648">Protein biosynthesis</keyword>
<dbReference type="RefSeq" id="WP_067568920.1">
    <property type="nucleotide sequence ID" value="NZ_LN999831.1"/>
</dbReference>
<evidence type="ECO:0000256" key="9">
    <source>
        <dbReference type="ARBA" id="ARBA00023146"/>
    </source>
</evidence>
<sequence>MTTNNFLVEIGTEELPPKMLRNFAETFAKNIHCELDIKRIFHGEISWFATPRRLAVKVAAINEIQEDNKRENLGPTFTQAFDAQGNPTTAAKRWALNCGITLNHAEFLMTKKGKQLIHYFIVKGKPVQDLLCGIVSNALGKLSILKIIRWSDNDNQFIWPLRTVTLLLNDRLISGNIFGIKIGRVILGHRFMGEQEIFLDNANYYPQVLVNRGRVMADYFQRKETIRRNIEYAAKKFGGVADLNDSLLEEVTSLVEWPVVLTARFEEKFLSVPAEALVCTMKKDQKYFPVYDKIGNLLPYFIFVANIESKNPQQIIAGNEKVVRSRLADAEFFFNKDRKQRLEDRLIGLNSVLFQKNLGTLRDKSERVQSLAAWIASRIGADVQQAARAGLLSKCDLITNMVFEFPETQGVMGMHYARYDNEPEAVALAQKEQYQPRFSGDALPTTLVSCAVAIADKMDTLIGIFGMGLSPRGDKDPFALRRIALGVLRIIVDKKLSLDLQTLTVKTISFYGDKLNNNSVVNDVIDFILSRFRTWYYAQGYNVNIIKAVFASSPTTCLVDVDARVRAVISFCSLKEATILAVVHKRISKILAKYDKQIVSMGLNISILKDPAEINLATYLSVISKKLQPLFDTKRYQEVLMELVSLSEPVANFFDNVMVITEDNKVKINRLTLLSQIHNLFLQIADFSLLQ</sequence>
<dbReference type="SUPFAM" id="SSF109604">
    <property type="entry name" value="HD-domain/PDEase-like"/>
    <property type="match status" value="1"/>
</dbReference>
<evidence type="ECO:0000256" key="1">
    <source>
        <dbReference type="ARBA" id="ARBA00004496"/>
    </source>
</evidence>
<dbReference type="GO" id="GO:0006420">
    <property type="term" value="P:arginyl-tRNA aminoacylation"/>
    <property type="evidence" value="ECO:0007669"/>
    <property type="project" value="InterPro"/>
</dbReference>
<dbReference type="GO" id="GO:0004814">
    <property type="term" value="F:arginine-tRNA ligase activity"/>
    <property type="evidence" value="ECO:0007669"/>
    <property type="project" value="InterPro"/>
</dbReference>
<evidence type="ECO:0000256" key="6">
    <source>
        <dbReference type="ARBA" id="ARBA00022741"/>
    </source>
</evidence>
<dbReference type="Pfam" id="PF05746">
    <property type="entry name" value="DALR_1"/>
    <property type="match status" value="1"/>
</dbReference>
<organism evidence="13 14">
    <name type="scientific">Candidatus Mikella endobia</name>
    <dbReference type="NCBI Taxonomy" id="1778264"/>
    <lineage>
        <taxon>Bacteria</taxon>
        <taxon>Pseudomonadati</taxon>
        <taxon>Pseudomonadota</taxon>
        <taxon>Gammaproteobacteria</taxon>
        <taxon>Enterobacterales</taxon>
        <taxon>Enterobacteriaceae</taxon>
        <taxon>Candidatus Mikella</taxon>
    </lineage>
</organism>
<dbReference type="HAMAP" id="MF_00255">
    <property type="entry name" value="Gly_tRNA_synth_beta"/>
    <property type="match status" value="1"/>
</dbReference>
<evidence type="ECO:0000256" key="2">
    <source>
        <dbReference type="ARBA" id="ARBA00008226"/>
    </source>
</evidence>
<dbReference type="KEGG" id="cmik:PMARG_ME00015"/>
<evidence type="ECO:0000256" key="8">
    <source>
        <dbReference type="ARBA" id="ARBA00022917"/>
    </source>
</evidence>
<dbReference type="SUPFAM" id="SSF47323">
    <property type="entry name" value="Anticodon-binding domain of a subclass of class I aminoacyl-tRNA synthetases"/>
    <property type="match status" value="1"/>
</dbReference>
<evidence type="ECO:0000256" key="5">
    <source>
        <dbReference type="ARBA" id="ARBA00022598"/>
    </source>
</evidence>
<protein>
    <recommendedName>
        <fullName evidence="11">Glycine--tRNA ligase beta subunit</fullName>
        <ecNumber evidence="11">6.1.1.14</ecNumber>
    </recommendedName>
    <alternativeName>
        <fullName evidence="11">Glycyl-tRNA synthetase beta subunit</fullName>
        <shortName evidence="11">GlyRS</shortName>
    </alternativeName>
</protein>
<dbReference type="InterPro" id="IPR015944">
    <property type="entry name" value="Gly-tRNA-synth_bsu"/>
</dbReference>
<dbReference type="GO" id="GO:0005829">
    <property type="term" value="C:cytosol"/>
    <property type="evidence" value="ECO:0007669"/>
    <property type="project" value="TreeGrafter"/>
</dbReference>
<comment type="subunit">
    <text evidence="3 11">Tetramer of two alpha and two beta subunits.</text>
</comment>
<dbReference type="GO" id="GO:0004820">
    <property type="term" value="F:glycine-tRNA ligase activity"/>
    <property type="evidence" value="ECO:0007669"/>
    <property type="project" value="UniProtKB-UniRule"/>
</dbReference>
<dbReference type="PANTHER" id="PTHR30075:SF2">
    <property type="entry name" value="GLYCINE--TRNA LIGASE, CHLOROPLASTIC_MITOCHONDRIAL 2"/>
    <property type="match status" value="1"/>
</dbReference>
<dbReference type="InterPro" id="IPR006194">
    <property type="entry name" value="Gly-tRNA-synth_heterodimer"/>
</dbReference>
<dbReference type="PROSITE" id="PS50861">
    <property type="entry name" value="AA_TRNA_LIGASE_II_GLYAB"/>
    <property type="match status" value="1"/>
</dbReference>
<dbReference type="PATRIC" id="fig|1778264.3.peg.16"/>
<keyword evidence="6 11" id="KW-0547">Nucleotide-binding</keyword>
<reference evidence="14" key="1">
    <citation type="submission" date="2016-01" db="EMBL/GenBank/DDBJ databases">
        <authorList>
            <person name="Husnik F."/>
        </authorList>
    </citation>
    <scope>NUCLEOTIDE SEQUENCE [LARGE SCALE GENOMIC DNA]</scope>
</reference>
<comment type="subcellular location">
    <subcellularLocation>
        <location evidence="1 11">Cytoplasm</location>
    </subcellularLocation>
</comment>
<dbReference type="Proteomes" id="UP000095697">
    <property type="component" value="Chromosome I"/>
</dbReference>
<dbReference type="Gene3D" id="1.10.730.10">
    <property type="entry name" value="Isoleucyl-tRNA Synthetase, Domain 1"/>
    <property type="match status" value="1"/>
</dbReference>
<dbReference type="GO" id="GO:0005524">
    <property type="term" value="F:ATP binding"/>
    <property type="evidence" value="ECO:0007669"/>
    <property type="project" value="UniProtKB-UniRule"/>
</dbReference>
<dbReference type="InterPro" id="IPR008909">
    <property type="entry name" value="DALR_anticod-bd"/>
</dbReference>
<keyword evidence="4 11" id="KW-0963">Cytoplasm</keyword>
<comment type="catalytic activity">
    <reaction evidence="10 11">
        <text>tRNA(Gly) + glycine + ATP = glycyl-tRNA(Gly) + AMP + diphosphate</text>
        <dbReference type="Rhea" id="RHEA:16013"/>
        <dbReference type="Rhea" id="RHEA-COMP:9664"/>
        <dbReference type="Rhea" id="RHEA-COMP:9683"/>
        <dbReference type="ChEBI" id="CHEBI:30616"/>
        <dbReference type="ChEBI" id="CHEBI:33019"/>
        <dbReference type="ChEBI" id="CHEBI:57305"/>
        <dbReference type="ChEBI" id="CHEBI:78442"/>
        <dbReference type="ChEBI" id="CHEBI:78522"/>
        <dbReference type="ChEBI" id="CHEBI:456215"/>
        <dbReference type="EC" id="6.1.1.14"/>
    </reaction>
</comment>
<dbReference type="InterPro" id="IPR009080">
    <property type="entry name" value="tRNAsynth_Ia_anticodon-bd"/>
</dbReference>
<dbReference type="PRINTS" id="PR01045">
    <property type="entry name" value="TRNASYNTHGB"/>
</dbReference>
<proteinExistence type="inferred from homology"/>
<feature type="domain" description="DALR anticodon binding" evidence="12">
    <location>
        <begin position="583"/>
        <end position="681"/>
    </location>
</feature>
<dbReference type="OrthoDB" id="9775440at2"/>
<dbReference type="GO" id="GO:0006426">
    <property type="term" value="P:glycyl-tRNA aminoacylation"/>
    <property type="evidence" value="ECO:0007669"/>
    <property type="project" value="UniProtKB-UniRule"/>
</dbReference>
<dbReference type="EC" id="6.1.1.14" evidence="11"/>
<evidence type="ECO:0000256" key="3">
    <source>
        <dbReference type="ARBA" id="ARBA00011209"/>
    </source>
</evidence>
<keyword evidence="5 11" id="KW-0436">Ligase</keyword>
<evidence type="ECO:0000256" key="11">
    <source>
        <dbReference type="HAMAP-Rule" id="MF_00255"/>
    </source>
</evidence>
<evidence type="ECO:0000256" key="10">
    <source>
        <dbReference type="ARBA" id="ARBA00047937"/>
    </source>
</evidence>